<evidence type="ECO:0000256" key="1">
    <source>
        <dbReference type="ARBA" id="ARBA00002404"/>
    </source>
</evidence>
<evidence type="ECO:0000256" key="7">
    <source>
        <dbReference type="ARBA" id="ARBA00023273"/>
    </source>
</evidence>
<evidence type="ECO:0000256" key="4">
    <source>
        <dbReference type="ARBA" id="ARBA00022174"/>
    </source>
</evidence>
<keyword evidence="5" id="KW-0963">Cytoplasm</keyword>
<comment type="similarity">
    <text evidence="3">Belongs to the CFAP300 family.</text>
</comment>
<evidence type="ECO:0000256" key="2">
    <source>
        <dbReference type="ARBA" id="ARBA00004430"/>
    </source>
</evidence>
<dbReference type="AlphaFoldDB" id="A0A8C6TH55"/>
<keyword evidence="7" id="KW-0966">Cell projection</keyword>
<dbReference type="Pfam" id="PF14926">
    <property type="entry name" value="CFAP300"/>
    <property type="match status" value="1"/>
</dbReference>
<evidence type="ECO:0000256" key="5">
    <source>
        <dbReference type="ARBA" id="ARBA00022490"/>
    </source>
</evidence>
<evidence type="ECO:0000256" key="6">
    <source>
        <dbReference type="ARBA" id="ARBA00023212"/>
    </source>
</evidence>
<dbReference type="Proteomes" id="UP000694523">
    <property type="component" value="Unplaced"/>
</dbReference>
<evidence type="ECO:0000313" key="8">
    <source>
        <dbReference type="Ensembl" id="ENSNMLP00000021491.1"/>
    </source>
</evidence>
<dbReference type="PANTHER" id="PTHR31078:SF1">
    <property type="entry name" value="CILIA- AND FLAGELLA-ASSOCIATED PROTEIN 300"/>
    <property type="match status" value="1"/>
</dbReference>
<comment type="subcellular location">
    <subcellularLocation>
        <location evidence="2">Cytoplasm</location>
        <location evidence="2">Cytoskeleton</location>
        <location evidence="2">Cilium axoneme</location>
    </subcellularLocation>
</comment>
<reference evidence="8" key="1">
    <citation type="submission" date="2025-08" db="UniProtKB">
        <authorList>
            <consortium name="Ensembl"/>
        </authorList>
    </citation>
    <scope>IDENTIFICATION</scope>
</reference>
<sequence length="250" mass="28566">MAGEGCEFEKGYTFSSLQSKKFTFLQNKETLSLLMKWSMLGRLSALAFSFDQCFSPYNSKRMFLIFALCVFAVKPIESIKVEVVPCSKVSIDLFDPIYSSGIVMPSGHIVNCFHEIYPDYDKLRQMLNDEESEHFPVISQEERQEFLFRLFKHLCLGGELCQNELNIEPYISTTKKCTKNLSGGVQKDPETKKISVVSTVLKVAAFDESGPCFPGRPEEEEQTFAYLVVDPYKRHVTLLYHIYGIGDFSF</sequence>
<comment type="function">
    <text evidence="1">Cilium- and flagellum-specific protein that plays a role in axonemal structure organization and motility. May play a role in outer and inner dynein arm assembly.</text>
</comment>
<accession>A0A8C6TH55</accession>
<reference evidence="8" key="2">
    <citation type="submission" date="2025-09" db="UniProtKB">
        <authorList>
            <consortium name="Ensembl"/>
        </authorList>
    </citation>
    <scope>IDENTIFICATION</scope>
</reference>
<name>A0A8C6TH55_9GOBI</name>
<evidence type="ECO:0000256" key="3">
    <source>
        <dbReference type="ARBA" id="ARBA00009205"/>
    </source>
</evidence>
<dbReference type="Ensembl" id="ENSNMLT00000024095.1">
    <property type="protein sequence ID" value="ENSNMLP00000021491.1"/>
    <property type="gene ID" value="ENSNMLG00000013950.1"/>
</dbReference>
<evidence type="ECO:0000313" key="9">
    <source>
        <dbReference type="Proteomes" id="UP000694523"/>
    </source>
</evidence>
<organism evidence="8 9">
    <name type="scientific">Neogobius melanostomus</name>
    <name type="common">round goby</name>
    <dbReference type="NCBI Taxonomy" id="47308"/>
    <lineage>
        <taxon>Eukaryota</taxon>
        <taxon>Metazoa</taxon>
        <taxon>Chordata</taxon>
        <taxon>Craniata</taxon>
        <taxon>Vertebrata</taxon>
        <taxon>Euteleostomi</taxon>
        <taxon>Actinopterygii</taxon>
        <taxon>Neopterygii</taxon>
        <taxon>Teleostei</taxon>
        <taxon>Neoteleostei</taxon>
        <taxon>Acanthomorphata</taxon>
        <taxon>Gobiaria</taxon>
        <taxon>Gobiiformes</taxon>
        <taxon>Gobioidei</taxon>
        <taxon>Gobiidae</taxon>
        <taxon>Benthophilinae</taxon>
        <taxon>Neogobiini</taxon>
        <taxon>Neogobius</taxon>
    </lineage>
</organism>
<proteinExistence type="inferred from homology"/>
<keyword evidence="9" id="KW-1185">Reference proteome</keyword>
<dbReference type="GO" id="GO:0005930">
    <property type="term" value="C:axoneme"/>
    <property type="evidence" value="ECO:0007669"/>
    <property type="project" value="UniProtKB-SubCell"/>
</dbReference>
<keyword evidence="6" id="KW-0206">Cytoskeleton</keyword>
<protein>
    <recommendedName>
        <fullName evidence="4">Cilia- and flagella-associated protein 300</fullName>
    </recommendedName>
</protein>
<dbReference type="InterPro" id="IPR029416">
    <property type="entry name" value="CFAP300"/>
</dbReference>
<dbReference type="PANTHER" id="PTHR31078">
    <property type="entry name" value="CILIA- AND FLAGELLA-ASSOCIATED PROTEIN 300"/>
    <property type="match status" value="1"/>
</dbReference>